<feature type="region of interest" description="Disordered" evidence="7">
    <location>
        <begin position="424"/>
        <end position="451"/>
    </location>
</feature>
<dbReference type="SMART" id="SM00389">
    <property type="entry name" value="HOX"/>
    <property type="match status" value="1"/>
</dbReference>
<keyword evidence="3 5" id="KW-0371">Homeobox</keyword>
<dbReference type="PANTHER" id="PTHR24339">
    <property type="entry name" value="HOMEOBOX PROTEIN EMX-RELATED"/>
    <property type="match status" value="1"/>
</dbReference>
<evidence type="ECO:0000256" key="3">
    <source>
        <dbReference type="ARBA" id="ARBA00023155"/>
    </source>
</evidence>
<dbReference type="AlphaFoldDB" id="A0AAV2TH26"/>
<name>A0AAV2TH26_CALDB</name>
<evidence type="ECO:0000259" key="8">
    <source>
        <dbReference type="PROSITE" id="PS50071"/>
    </source>
</evidence>
<gene>
    <name evidence="9" type="ORF">CDAUBV1_LOCUS9552</name>
</gene>
<dbReference type="FunFam" id="1.10.10.60:FF:000081">
    <property type="entry name" value="Empty spiracles homeobox 2"/>
    <property type="match status" value="1"/>
</dbReference>
<evidence type="ECO:0000313" key="9">
    <source>
        <dbReference type="EMBL" id="CAL5135404.1"/>
    </source>
</evidence>
<accession>A0AAV2TH26</accession>
<keyword evidence="2 5" id="KW-0238">DNA-binding</keyword>
<dbReference type="PANTHER" id="PTHR24339:SF28">
    <property type="entry name" value="E5-RELATED"/>
    <property type="match status" value="1"/>
</dbReference>
<evidence type="ECO:0000256" key="2">
    <source>
        <dbReference type="ARBA" id="ARBA00023125"/>
    </source>
</evidence>
<dbReference type="GO" id="GO:0007420">
    <property type="term" value="P:brain development"/>
    <property type="evidence" value="ECO:0007669"/>
    <property type="project" value="TreeGrafter"/>
</dbReference>
<evidence type="ECO:0000256" key="5">
    <source>
        <dbReference type="PROSITE-ProRule" id="PRU00108"/>
    </source>
</evidence>
<dbReference type="PROSITE" id="PS50071">
    <property type="entry name" value="HOMEOBOX_2"/>
    <property type="match status" value="1"/>
</dbReference>
<dbReference type="InterPro" id="IPR000047">
    <property type="entry name" value="HTH_motif"/>
</dbReference>
<dbReference type="GO" id="GO:0000981">
    <property type="term" value="F:DNA-binding transcription factor activity, RNA polymerase II-specific"/>
    <property type="evidence" value="ECO:0007669"/>
    <property type="project" value="InterPro"/>
</dbReference>
<dbReference type="InterPro" id="IPR009057">
    <property type="entry name" value="Homeodomain-like_sf"/>
</dbReference>
<feature type="domain" description="Homeobox" evidence="8">
    <location>
        <begin position="295"/>
        <end position="355"/>
    </location>
</feature>
<feature type="DNA-binding region" description="Homeobox" evidence="5">
    <location>
        <begin position="297"/>
        <end position="356"/>
    </location>
</feature>
<keyword evidence="4 5" id="KW-0539">Nucleus</keyword>
<sequence>MPGFNVADLVESNKDQGGGTDIHQGVSDINRHAIWSVCGNSPRLHPESGGLTNYCRSPSAHPSPQPHGNCPSPVFISKGGQNNKTVRKSSRDCQISEGTFARRRKDLWKLSGYLPAPLQSPLGSPLEGANFNKCSNATFDAIQKIKLMQYENAAQLEKFSTKLQSLFQYPLVDHGTCVTPPSCLNLQKFTNTGSSQTERLSGTNLLNNMVHTKSTAGLVDKTGDSFLSPYQRALLSSVANPSLFWQSRQISGLLGLMNAGRSAYLNSESNTPVNYCVPMVQGSANGNSFFPTDLRKPKRIRTAFSPSQLYQLESTFERNHYVVGQERKDLAVDLGLTETQVKVWFQNRRTKYKRMRMEDKSDQLDQYDERAQSPSAPGSVAPSDEGVEMSDDEDVEKPADGVLMNQRHCCSPRALLSQQRLGPHLQGPISEENNLRISQGYTNGLNGSEVP</sequence>
<dbReference type="InterPro" id="IPR001356">
    <property type="entry name" value="HD"/>
</dbReference>
<protein>
    <recommendedName>
        <fullName evidence="8">Homeobox domain-containing protein</fullName>
    </recommendedName>
</protein>
<dbReference type="CDD" id="cd00086">
    <property type="entry name" value="homeodomain"/>
    <property type="match status" value="1"/>
</dbReference>
<dbReference type="InterPro" id="IPR020479">
    <property type="entry name" value="HD_metazoa"/>
</dbReference>
<dbReference type="PRINTS" id="PR00031">
    <property type="entry name" value="HTHREPRESSR"/>
</dbReference>
<evidence type="ECO:0000256" key="4">
    <source>
        <dbReference type="ARBA" id="ARBA00023242"/>
    </source>
</evidence>
<organism evidence="9 10">
    <name type="scientific">Calicophoron daubneyi</name>
    <name type="common">Rumen fluke</name>
    <name type="synonym">Paramphistomum daubneyi</name>
    <dbReference type="NCBI Taxonomy" id="300641"/>
    <lineage>
        <taxon>Eukaryota</taxon>
        <taxon>Metazoa</taxon>
        <taxon>Spiralia</taxon>
        <taxon>Lophotrochozoa</taxon>
        <taxon>Platyhelminthes</taxon>
        <taxon>Trematoda</taxon>
        <taxon>Digenea</taxon>
        <taxon>Plagiorchiida</taxon>
        <taxon>Pronocephalata</taxon>
        <taxon>Paramphistomoidea</taxon>
        <taxon>Paramphistomidae</taxon>
        <taxon>Calicophoron</taxon>
    </lineage>
</organism>
<dbReference type="InterPro" id="IPR017970">
    <property type="entry name" value="Homeobox_CS"/>
</dbReference>
<dbReference type="Gene3D" id="1.10.10.60">
    <property type="entry name" value="Homeodomain-like"/>
    <property type="match status" value="1"/>
</dbReference>
<feature type="compositionally biased region" description="Polar residues" evidence="7">
    <location>
        <begin position="431"/>
        <end position="451"/>
    </location>
</feature>
<dbReference type="PROSITE" id="PS00027">
    <property type="entry name" value="HOMEOBOX_1"/>
    <property type="match status" value="1"/>
</dbReference>
<dbReference type="PRINTS" id="PR00024">
    <property type="entry name" value="HOMEOBOX"/>
</dbReference>
<dbReference type="EMBL" id="CAXLJL010000267">
    <property type="protein sequence ID" value="CAL5135404.1"/>
    <property type="molecule type" value="Genomic_DNA"/>
</dbReference>
<dbReference type="SUPFAM" id="SSF46689">
    <property type="entry name" value="Homeodomain-like"/>
    <property type="match status" value="1"/>
</dbReference>
<dbReference type="InterPro" id="IPR050877">
    <property type="entry name" value="EMX-VAX-Noto_Homeobox_TFs"/>
</dbReference>
<reference evidence="9" key="1">
    <citation type="submission" date="2024-06" db="EMBL/GenBank/DDBJ databases">
        <authorList>
            <person name="Liu X."/>
            <person name="Lenzi L."/>
            <person name="Haldenby T S."/>
            <person name="Uol C."/>
        </authorList>
    </citation>
    <scope>NUCLEOTIDE SEQUENCE</scope>
</reference>
<evidence type="ECO:0000256" key="1">
    <source>
        <dbReference type="ARBA" id="ARBA00004123"/>
    </source>
</evidence>
<dbReference type="GO" id="GO:0030182">
    <property type="term" value="P:neuron differentiation"/>
    <property type="evidence" value="ECO:0007669"/>
    <property type="project" value="TreeGrafter"/>
</dbReference>
<dbReference type="GO" id="GO:0005634">
    <property type="term" value="C:nucleus"/>
    <property type="evidence" value="ECO:0007669"/>
    <property type="project" value="UniProtKB-SubCell"/>
</dbReference>
<comment type="caution">
    <text evidence="9">The sequence shown here is derived from an EMBL/GenBank/DDBJ whole genome shotgun (WGS) entry which is preliminary data.</text>
</comment>
<dbReference type="GO" id="GO:0000978">
    <property type="term" value="F:RNA polymerase II cis-regulatory region sequence-specific DNA binding"/>
    <property type="evidence" value="ECO:0007669"/>
    <property type="project" value="TreeGrafter"/>
</dbReference>
<evidence type="ECO:0000256" key="6">
    <source>
        <dbReference type="RuleBase" id="RU000682"/>
    </source>
</evidence>
<feature type="region of interest" description="Disordered" evidence="7">
    <location>
        <begin position="356"/>
        <end position="393"/>
    </location>
</feature>
<dbReference type="Pfam" id="PF00046">
    <property type="entry name" value="Homeodomain"/>
    <property type="match status" value="1"/>
</dbReference>
<feature type="compositionally biased region" description="Basic and acidic residues" evidence="7">
    <location>
        <begin position="356"/>
        <end position="371"/>
    </location>
</feature>
<comment type="subcellular location">
    <subcellularLocation>
        <location evidence="1 5 6">Nucleus</location>
    </subcellularLocation>
</comment>
<dbReference type="Proteomes" id="UP001497525">
    <property type="component" value="Unassembled WGS sequence"/>
</dbReference>
<proteinExistence type="predicted"/>
<evidence type="ECO:0000313" key="10">
    <source>
        <dbReference type="Proteomes" id="UP001497525"/>
    </source>
</evidence>
<evidence type="ECO:0000256" key="7">
    <source>
        <dbReference type="SAM" id="MobiDB-lite"/>
    </source>
</evidence>